<proteinExistence type="predicted"/>
<comment type="caution">
    <text evidence="2">The sequence shown here is derived from an EMBL/GenBank/DDBJ whole genome shotgun (WGS) entry which is preliminary data.</text>
</comment>
<sequence>MVSVHELSDVEGCDLTAKHRRQTRRYNRRDKERTFTQSGNEETLSPETSTSRWDISSRENEAANLSSS</sequence>
<feature type="region of interest" description="Disordered" evidence="1">
    <location>
        <begin position="1"/>
        <end position="68"/>
    </location>
</feature>
<organism evidence="2 3">
    <name type="scientific">Dreissena polymorpha</name>
    <name type="common">Zebra mussel</name>
    <name type="synonym">Mytilus polymorpha</name>
    <dbReference type="NCBI Taxonomy" id="45954"/>
    <lineage>
        <taxon>Eukaryota</taxon>
        <taxon>Metazoa</taxon>
        <taxon>Spiralia</taxon>
        <taxon>Lophotrochozoa</taxon>
        <taxon>Mollusca</taxon>
        <taxon>Bivalvia</taxon>
        <taxon>Autobranchia</taxon>
        <taxon>Heteroconchia</taxon>
        <taxon>Euheterodonta</taxon>
        <taxon>Imparidentia</taxon>
        <taxon>Neoheterodontei</taxon>
        <taxon>Myida</taxon>
        <taxon>Dreissenoidea</taxon>
        <taxon>Dreissenidae</taxon>
        <taxon>Dreissena</taxon>
    </lineage>
</organism>
<evidence type="ECO:0000256" key="1">
    <source>
        <dbReference type="SAM" id="MobiDB-lite"/>
    </source>
</evidence>
<accession>A0A9D4GG54</accession>
<protein>
    <submittedName>
        <fullName evidence="2">Uncharacterized protein</fullName>
    </submittedName>
</protein>
<evidence type="ECO:0000313" key="3">
    <source>
        <dbReference type="Proteomes" id="UP000828390"/>
    </source>
</evidence>
<dbReference type="AlphaFoldDB" id="A0A9D4GG54"/>
<feature type="compositionally biased region" description="Basic residues" evidence="1">
    <location>
        <begin position="18"/>
        <end position="28"/>
    </location>
</feature>
<evidence type="ECO:0000313" key="2">
    <source>
        <dbReference type="EMBL" id="KAH3814380.1"/>
    </source>
</evidence>
<gene>
    <name evidence="2" type="ORF">DPMN_142876</name>
</gene>
<dbReference type="EMBL" id="JAIWYP010000006">
    <property type="protein sequence ID" value="KAH3814380.1"/>
    <property type="molecule type" value="Genomic_DNA"/>
</dbReference>
<reference evidence="2" key="1">
    <citation type="journal article" date="2019" name="bioRxiv">
        <title>The Genome of the Zebra Mussel, Dreissena polymorpha: A Resource for Invasive Species Research.</title>
        <authorList>
            <person name="McCartney M.A."/>
            <person name="Auch B."/>
            <person name="Kono T."/>
            <person name="Mallez S."/>
            <person name="Zhang Y."/>
            <person name="Obille A."/>
            <person name="Becker A."/>
            <person name="Abrahante J.E."/>
            <person name="Garbe J."/>
            <person name="Badalamenti J.P."/>
            <person name="Herman A."/>
            <person name="Mangelson H."/>
            <person name="Liachko I."/>
            <person name="Sullivan S."/>
            <person name="Sone E.D."/>
            <person name="Koren S."/>
            <person name="Silverstein K.A.T."/>
            <person name="Beckman K.B."/>
            <person name="Gohl D.M."/>
        </authorList>
    </citation>
    <scope>NUCLEOTIDE SEQUENCE</scope>
    <source>
        <strain evidence="2">Duluth1</strain>
        <tissue evidence="2">Whole animal</tissue>
    </source>
</reference>
<feature type="compositionally biased region" description="Polar residues" evidence="1">
    <location>
        <begin position="35"/>
        <end position="54"/>
    </location>
</feature>
<keyword evidence="3" id="KW-1185">Reference proteome</keyword>
<dbReference type="Proteomes" id="UP000828390">
    <property type="component" value="Unassembled WGS sequence"/>
</dbReference>
<reference evidence="2" key="2">
    <citation type="submission" date="2020-11" db="EMBL/GenBank/DDBJ databases">
        <authorList>
            <person name="McCartney M.A."/>
            <person name="Auch B."/>
            <person name="Kono T."/>
            <person name="Mallez S."/>
            <person name="Becker A."/>
            <person name="Gohl D.M."/>
            <person name="Silverstein K.A.T."/>
            <person name="Koren S."/>
            <person name="Bechman K.B."/>
            <person name="Herman A."/>
            <person name="Abrahante J.E."/>
            <person name="Garbe J."/>
        </authorList>
    </citation>
    <scope>NUCLEOTIDE SEQUENCE</scope>
    <source>
        <strain evidence="2">Duluth1</strain>
        <tissue evidence="2">Whole animal</tissue>
    </source>
</reference>
<name>A0A9D4GG54_DREPO</name>